<gene>
    <name evidence="2" type="ORF">BN9_069880</name>
</gene>
<accession>A0A024GH23</accession>
<feature type="compositionally biased region" description="Basic and acidic residues" evidence="1">
    <location>
        <begin position="20"/>
        <end position="33"/>
    </location>
</feature>
<dbReference type="InParanoid" id="A0A024GH23"/>
<dbReference type="Proteomes" id="UP000053237">
    <property type="component" value="Unassembled WGS sequence"/>
</dbReference>
<name>A0A024GH23_9STRA</name>
<evidence type="ECO:0000313" key="3">
    <source>
        <dbReference type="Proteomes" id="UP000053237"/>
    </source>
</evidence>
<reference evidence="2 3" key="1">
    <citation type="submission" date="2012-05" db="EMBL/GenBank/DDBJ databases">
        <title>Recombination and specialization in a pathogen metapopulation.</title>
        <authorList>
            <person name="Gardiner A."/>
            <person name="Kemen E."/>
            <person name="Schultz-Larsen T."/>
            <person name="MacLean D."/>
            <person name="Van Oosterhout C."/>
            <person name="Jones J.D.G."/>
        </authorList>
    </citation>
    <scope>NUCLEOTIDE SEQUENCE [LARGE SCALE GENOMIC DNA]</scope>
    <source>
        <strain evidence="2 3">Ac Nc2</strain>
    </source>
</reference>
<dbReference type="AlphaFoldDB" id="A0A024GH23"/>
<keyword evidence="3" id="KW-1185">Reference proteome</keyword>
<evidence type="ECO:0000256" key="1">
    <source>
        <dbReference type="SAM" id="MobiDB-lite"/>
    </source>
</evidence>
<evidence type="ECO:0000313" key="2">
    <source>
        <dbReference type="EMBL" id="CCI46059.1"/>
    </source>
</evidence>
<feature type="region of interest" description="Disordered" evidence="1">
    <location>
        <begin position="1"/>
        <end position="33"/>
    </location>
</feature>
<organism evidence="2 3">
    <name type="scientific">Albugo candida</name>
    <dbReference type="NCBI Taxonomy" id="65357"/>
    <lineage>
        <taxon>Eukaryota</taxon>
        <taxon>Sar</taxon>
        <taxon>Stramenopiles</taxon>
        <taxon>Oomycota</taxon>
        <taxon>Peronosporomycetes</taxon>
        <taxon>Albuginales</taxon>
        <taxon>Albuginaceae</taxon>
        <taxon>Albugo</taxon>
    </lineage>
</organism>
<sequence length="197" mass="22082">MQLDSDHGYGDSDWESLSEEEQHGDSEENSLDMKEQDIAALSFTFADKLEEKCSQMRKALYVREHKTSPHQRSLDDRARCIKVPSYLVQRVASQSKTTKSPIQTKSTKAKLHISTAILGQAKLHRALAVMQKEQKDSKSSNGARASRSISTFCNVQCTQLQARLISEQNKLEPSHGHLIMLHTLADMFAAQSLTGNH</sequence>
<dbReference type="EMBL" id="CAIX01000115">
    <property type="protein sequence ID" value="CCI46059.1"/>
    <property type="molecule type" value="Genomic_DNA"/>
</dbReference>
<feature type="compositionally biased region" description="Basic and acidic residues" evidence="1">
    <location>
        <begin position="1"/>
        <end position="10"/>
    </location>
</feature>
<protein>
    <submittedName>
        <fullName evidence="2">Uncharacterized protein</fullName>
    </submittedName>
</protein>
<proteinExistence type="predicted"/>
<comment type="caution">
    <text evidence="2">The sequence shown here is derived from an EMBL/GenBank/DDBJ whole genome shotgun (WGS) entry which is preliminary data.</text>
</comment>